<gene>
    <name evidence="2" type="ORF">ACELLULO517_10730</name>
</gene>
<dbReference type="Proteomes" id="UP000721844">
    <property type="component" value="Unassembled WGS sequence"/>
</dbReference>
<name>A0A963Z2E5_9PROT</name>
<evidence type="ECO:0000313" key="2">
    <source>
        <dbReference type="EMBL" id="MCB8880707.1"/>
    </source>
</evidence>
<dbReference type="AlphaFoldDB" id="A0A963Z2E5"/>
<dbReference type="PROSITE" id="PS51257">
    <property type="entry name" value="PROKAR_LIPOPROTEIN"/>
    <property type="match status" value="1"/>
</dbReference>
<feature type="signal peptide" evidence="1">
    <location>
        <begin position="1"/>
        <end position="30"/>
    </location>
</feature>
<reference evidence="2 3" key="1">
    <citation type="journal article" date="2021" name="Microorganisms">
        <title>Acidisoma silvae sp. nov. and Acidisomacellulosilytica sp. nov., Two Acidophilic Bacteria Isolated from Decaying Wood, Hydrolyzing Cellulose and Producing Poly-3-hydroxybutyrate.</title>
        <authorList>
            <person name="Mieszkin S."/>
            <person name="Pouder E."/>
            <person name="Uroz S."/>
            <person name="Simon-Colin C."/>
            <person name="Alain K."/>
        </authorList>
    </citation>
    <scope>NUCLEOTIDE SEQUENCE [LARGE SCALE GENOMIC DNA]</scope>
    <source>
        <strain evidence="2 3">HW T5.17</strain>
    </source>
</reference>
<organism evidence="2 3">
    <name type="scientific">Acidisoma cellulosilyticum</name>
    <dbReference type="NCBI Taxonomy" id="2802395"/>
    <lineage>
        <taxon>Bacteria</taxon>
        <taxon>Pseudomonadati</taxon>
        <taxon>Pseudomonadota</taxon>
        <taxon>Alphaproteobacteria</taxon>
        <taxon>Acetobacterales</taxon>
        <taxon>Acidocellaceae</taxon>
        <taxon>Acidisoma</taxon>
    </lineage>
</organism>
<keyword evidence="1" id="KW-0732">Signal</keyword>
<dbReference type="EMBL" id="JAESVA010000003">
    <property type="protein sequence ID" value="MCB8880707.1"/>
    <property type="molecule type" value="Genomic_DNA"/>
</dbReference>
<evidence type="ECO:0000256" key="1">
    <source>
        <dbReference type="SAM" id="SignalP"/>
    </source>
</evidence>
<sequence length="59" mass="5867">MTKAIRFDSSLLRAAMVGLLLAGAALSLSACNTVNGAGKDVSNAGAATSNTATDVQQKL</sequence>
<accession>A0A963Z2E5</accession>
<evidence type="ECO:0000313" key="3">
    <source>
        <dbReference type="Proteomes" id="UP000721844"/>
    </source>
</evidence>
<dbReference type="RefSeq" id="WP_319796421.1">
    <property type="nucleotide sequence ID" value="NZ_JAESVA010000003.1"/>
</dbReference>
<protein>
    <submittedName>
        <fullName evidence="2">Entericidin A/B family lipoprotein</fullName>
    </submittedName>
</protein>
<feature type="chain" id="PRO_5038065391" evidence="1">
    <location>
        <begin position="31"/>
        <end position="59"/>
    </location>
</feature>
<keyword evidence="3" id="KW-1185">Reference proteome</keyword>
<comment type="caution">
    <text evidence="2">The sequence shown here is derived from an EMBL/GenBank/DDBJ whole genome shotgun (WGS) entry which is preliminary data.</text>
</comment>
<proteinExistence type="predicted"/>
<keyword evidence="2" id="KW-0449">Lipoprotein</keyword>